<reference evidence="2" key="1">
    <citation type="submission" date="2021-06" db="EMBL/GenBank/DDBJ databases">
        <authorList>
            <person name="Kallberg Y."/>
            <person name="Tangrot J."/>
            <person name="Rosling A."/>
        </authorList>
    </citation>
    <scope>NUCLEOTIDE SEQUENCE</scope>
    <source>
        <strain evidence="2">IA702</strain>
    </source>
</reference>
<gene>
    <name evidence="2" type="ORF">POCULU_LOCUS1190</name>
</gene>
<dbReference type="OrthoDB" id="1470350at2759"/>
<dbReference type="InterPro" id="IPR017946">
    <property type="entry name" value="PLC-like_Pdiesterase_TIM-brl"/>
</dbReference>
<protein>
    <submittedName>
        <fullName evidence="2">8560_t:CDS:1</fullName>
    </submittedName>
</protein>
<dbReference type="PANTHER" id="PTHR43805:SF1">
    <property type="entry name" value="GP-PDE DOMAIN-CONTAINING PROTEIN"/>
    <property type="match status" value="1"/>
</dbReference>
<name>A0A9N8Z5E6_9GLOM</name>
<dbReference type="PANTHER" id="PTHR43805">
    <property type="entry name" value="GLYCEROPHOSPHORYL DIESTER PHOSPHODIESTERASE"/>
    <property type="match status" value="1"/>
</dbReference>
<dbReference type="PROSITE" id="PS51704">
    <property type="entry name" value="GP_PDE"/>
    <property type="match status" value="1"/>
</dbReference>
<organism evidence="2 3">
    <name type="scientific">Paraglomus occultum</name>
    <dbReference type="NCBI Taxonomy" id="144539"/>
    <lineage>
        <taxon>Eukaryota</taxon>
        <taxon>Fungi</taxon>
        <taxon>Fungi incertae sedis</taxon>
        <taxon>Mucoromycota</taxon>
        <taxon>Glomeromycotina</taxon>
        <taxon>Glomeromycetes</taxon>
        <taxon>Paraglomerales</taxon>
        <taxon>Paraglomeraceae</taxon>
        <taxon>Paraglomus</taxon>
    </lineage>
</organism>
<dbReference type="Proteomes" id="UP000789572">
    <property type="component" value="Unassembled WGS sequence"/>
</dbReference>
<feature type="domain" description="GP-PDE" evidence="1">
    <location>
        <begin position="13"/>
        <end position="252"/>
    </location>
</feature>
<dbReference type="GO" id="GO:0008081">
    <property type="term" value="F:phosphoric diester hydrolase activity"/>
    <property type="evidence" value="ECO:0007669"/>
    <property type="project" value="InterPro"/>
</dbReference>
<evidence type="ECO:0000259" key="1">
    <source>
        <dbReference type="PROSITE" id="PS51704"/>
    </source>
</evidence>
<dbReference type="EMBL" id="CAJVPJ010000083">
    <property type="protein sequence ID" value="CAG8474024.1"/>
    <property type="molecule type" value="Genomic_DNA"/>
</dbReference>
<sequence>MSLCFGRSTIGRPYIIGHRGASAGYPENTVLSIEQAIVEGADGIEFDIQKTADNQIIVHHDEVLDRTTTGSGRVSSFPYYGVIEHLTTKSHPQCPIPRLDDVIHVMMKPENSHVFAVIDIKPNNDPTIIAILADILKKYSDDVSIFKSRLSLGIRHTLFLPYCHSYLHQIPIMHIGSSLDIAQTYFPDVAGYNLTHVSLSGSRGRSFIDNAHAKGQSIFAWVVNRNGLYSDCRRWGVDGVLTDKNKDFVNMYGKNGKWDENENILNWIGRMMRGWFYAIARVVIHHVVIRRLKKYGELKKVD</sequence>
<evidence type="ECO:0000313" key="2">
    <source>
        <dbReference type="EMBL" id="CAG8474024.1"/>
    </source>
</evidence>
<keyword evidence="3" id="KW-1185">Reference proteome</keyword>
<dbReference type="GO" id="GO:0006629">
    <property type="term" value="P:lipid metabolic process"/>
    <property type="evidence" value="ECO:0007669"/>
    <property type="project" value="InterPro"/>
</dbReference>
<dbReference type="AlphaFoldDB" id="A0A9N8Z5E6"/>
<dbReference type="Pfam" id="PF03009">
    <property type="entry name" value="GDPD"/>
    <property type="match status" value="1"/>
</dbReference>
<proteinExistence type="predicted"/>
<accession>A0A9N8Z5E6</accession>
<evidence type="ECO:0000313" key="3">
    <source>
        <dbReference type="Proteomes" id="UP000789572"/>
    </source>
</evidence>
<comment type="caution">
    <text evidence="2">The sequence shown here is derived from an EMBL/GenBank/DDBJ whole genome shotgun (WGS) entry which is preliminary data.</text>
</comment>
<dbReference type="SUPFAM" id="SSF51695">
    <property type="entry name" value="PLC-like phosphodiesterases"/>
    <property type="match status" value="1"/>
</dbReference>
<dbReference type="InterPro" id="IPR030395">
    <property type="entry name" value="GP_PDE_dom"/>
</dbReference>
<dbReference type="Gene3D" id="3.20.20.190">
    <property type="entry name" value="Phosphatidylinositol (PI) phosphodiesterase"/>
    <property type="match status" value="1"/>
</dbReference>